<reference evidence="2 3" key="1">
    <citation type="submission" date="2019-03" db="EMBL/GenBank/DDBJ databases">
        <title>First draft genome of Liparis tanakae, snailfish: a comprehensive survey of snailfish specific genes.</title>
        <authorList>
            <person name="Kim W."/>
            <person name="Song I."/>
            <person name="Jeong J.-H."/>
            <person name="Kim D."/>
            <person name="Kim S."/>
            <person name="Ryu S."/>
            <person name="Song J.Y."/>
            <person name="Lee S.K."/>
        </authorList>
    </citation>
    <scope>NUCLEOTIDE SEQUENCE [LARGE SCALE GENOMIC DNA]</scope>
    <source>
        <tissue evidence="2">Muscle</tissue>
    </source>
</reference>
<dbReference type="EMBL" id="SRLO01000070">
    <property type="protein sequence ID" value="TNN78820.1"/>
    <property type="molecule type" value="Genomic_DNA"/>
</dbReference>
<keyword evidence="3" id="KW-1185">Reference proteome</keyword>
<protein>
    <submittedName>
        <fullName evidence="2">Uncharacterized protein</fullName>
    </submittedName>
</protein>
<gene>
    <name evidence="2" type="ORF">EYF80_010990</name>
</gene>
<name>A0A4Z2IL92_9TELE</name>
<organism evidence="2 3">
    <name type="scientific">Liparis tanakae</name>
    <name type="common">Tanaka's snailfish</name>
    <dbReference type="NCBI Taxonomy" id="230148"/>
    <lineage>
        <taxon>Eukaryota</taxon>
        <taxon>Metazoa</taxon>
        <taxon>Chordata</taxon>
        <taxon>Craniata</taxon>
        <taxon>Vertebrata</taxon>
        <taxon>Euteleostomi</taxon>
        <taxon>Actinopterygii</taxon>
        <taxon>Neopterygii</taxon>
        <taxon>Teleostei</taxon>
        <taxon>Neoteleostei</taxon>
        <taxon>Acanthomorphata</taxon>
        <taxon>Eupercaria</taxon>
        <taxon>Perciformes</taxon>
        <taxon>Cottioidei</taxon>
        <taxon>Cottales</taxon>
        <taxon>Liparidae</taxon>
        <taxon>Liparis</taxon>
    </lineage>
</organism>
<dbReference type="AlphaFoldDB" id="A0A4Z2IL92"/>
<sequence>MLVSARPPGPGAPPLSAYLSSRPQRAVCFRVTDRSKRTSSRENTAVRREENLLEPSGTFSSTHGGGASRSERSMQ</sequence>
<accession>A0A4Z2IL92</accession>
<evidence type="ECO:0000313" key="2">
    <source>
        <dbReference type="EMBL" id="TNN78820.1"/>
    </source>
</evidence>
<comment type="caution">
    <text evidence="2">The sequence shown here is derived from an EMBL/GenBank/DDBJ whole genome shotgun (WGS) entry which is preliminary data.</text>
</comment>
<dbReference type="Proteomes" id="UP000314294">
    <property type="component" value="Unassembled WGS sequence"/>
</dbReference>
<evidence type="ECO:0000256" key="1">
    <source>
        <dbReference type="SAM" id="MobiDB-lite"/>
    </source>
</evidence>
<evidence type="ECO:0000313" key="3">
    <source>
        <dbReference type="Proteomes" id="UP000314294"/>
    </source>
</evidence>
<feature type="region of interest" description="Disordered" evidence="1">
    <location>
        <begin position="30"/>
        <end position="75"/>
    </location>
</feature>
<proteinExistence type="predicted"/>
<feature type="compositionally biased region" description="Basic and acidic residues" evidence="1">
    <location>
        <begin position="31"/>
        <end position="51"/>
    </location>
</feature>